<evidence type="ECO:0000256" key="5">
    <source>
        <dbReference type="SAM" id="MobiDB-lite"/>
    </source>
</evidence>
<keyword evidence="2 6" id="KW-0812">Transmembrane</keyword>
<dbReference type="Proteomes" id="UP000275078">
    <property type="component" value="Unassembled WGS sequence"/>
</dbReference>
<dbReference type="Pfam" id="PF10277">
    <property type="entry name" value="Frag1"/>
    <property type="match status" value="1"/>
</dbReference>
<sequence>MPLVRRLPLWIFPLISGIVWFCVLWAMMIVWLAQGKPRYPSMEPQAYIAYISDVGAYKLKPLFVTGCSITGVFLFLSLLSVRVNHKLTSRTERWFDVLSILAVLMGSVGLILLSVFDTRRHPSLHRLFLFLFMLGLILSAVFTTIEFRKIGKTFAEQKVIRWSYLGKRYLLALEFFLSIAFGVCLYKKKQNVGAVIEWVIAFIFTFYVLSFFIDLRPSVGTRVLPASERREHDQELQRRRTEEEMAYRNDYDSGMA</sequence>
<keyword evidence="4 6" id="KW-0472">Membrane</keyword>
<dbReference type="PANTHER" id="PTHR21324:SF2">
    <property type="entry name" value="EG:22E5.9 PROTEIN"/>
    <property type="match status" value="1"/>
</dbReference>
<dbReference type="PANTHER" id="PTHR21324">
    <property type="entry name" value="FASTING-INDUCIBLE INTEGRAL MEMBRANE PROTEIN TM6P1-RELATED"/>
    <property type="match status" value="1"/>
</dbReference>
<evidence type="ECO:0000256" key="3">
    <source>
        <dbReference type="ARBA" id="ARBA00022989"/>
    </source>
</evidence>
<feature type="domain" description="CWH43-like N-terminal" evidence="7">
    <location>
        <begin position="9"/>
        <end position="217"/>
    </location>
</feature>
<reference evidence="8 9" key="1">
    <citation type="journal article" date="2018" name="Nat. Ecol. Evol.">
        <title>Pezizomycetes genomes reveal the molecular basis of ectomycorrhizal truffle lifestyle.</title>
        <authorList>
            <person name="Murat C."/>
            <person name="Payen T."/>
            <person name="Noel B."/>
            <person name="Kuo A."/>
            <person name="Morin E."/>
            <person name="Chen J."/>
            <person name="Kohler A."/>
            <person name="Krizsan K."/>
            <person name="Balestrini R."/>
            <person name="Da Silva C."/>
            <person name="Montanini B."/>
            <person name="Hainaut M."/>
            <person name="Levati E."/>
            <person name="Barry K.W."/>
            <person name="Belfiori B."/>
            <person name="Cichocki N."/>
            <person name="Clum A."/>
            <person name="Dockter R.B."/>
            <person name="Fauchery L."/>
            <person name="Guy J."/>
            <person name="Iotti M."/>
            <person name="Le Tacon F."/>
            <person name="Lindquist E.A."/>
            <person name="Lipzen A."/>
            <person name="Malagnac F."/>
            <person name="Mello A."/>
            <person name="Molinier V."/>
            <person name="Miyauchi S."/>
            <person name="Poulain J."/>
            <person name="Riccioni C."/>
            <person name="Rubini A."/>
            <person name="Sitrit Y."/>
            <person name="Splivallo R."/>
            <person name="Traeger S."/>
            <person name="Wang M."/>
            <person name="Zifcakova L."/>
            <person name="Wipf D."/>
            <person name="Zambonelli A."/>
            <person name="Paolocci F."/>
            <person name="Nowrousian M."/>
            <person name="Ottonello S."/>
            <person name="Baldrian P."/>
            <person name="Spatafora J.W."/>
            <person name="Henrissat B."/>
            <person name="Nagy L.G."/>
            <person name="Aury J.M."/>
            <person name="Wincker P."/>
            <person name="Grigoriev I.V."/>
            <person name="Bonfante P."/>
            <person name="Martin F.M."/>
        </authorList>
    </citation>
    <scope>NUCLEOTIDE SEQUENCE [LARGE SCALE GENOMIC DNA]</scope>
    <source>
        <strain evidence="8 9">RN42</strain>
    </source>
</reference>
<dbReference type="GO" id="GO:0012505">
    <property type="term" value="C:endomembrane system"/>
    <property type="evidence" value="ECO:0007669"/>
    <property type="project" value="UniProtKB-SubCell"/>
</dbReference>
<feature type="transmembrane region" description="Helical" evidence="6">
    <location>
        <begin position="192"/>
        <end position="213"/>
    </location>
</feature>
<feature type="transmembrane region" description="Helical" evidence="6">
    <location>
        <begin position="7"/>
        <end position="33"/>
    </location>
</feature>
<feature type="region of interest" description="Disordered" evidence="5">
    <location>
        <begin position="234"/>
        <end position="256"/>
    </location>
</feature>
<organism evidence="8 9">
    <name type="scientific">Ascobolus immersus RN42</name>
    <dbReference type="NCBI Taxonomy" id="1160509"/>
    <lineage>
        <taxon>Eukaryota</taxon>
        <taxon>Fungi</taxon>
        <taxon>Dikarya</taxon>
        <taxon>Ascomycota</taxon>
        <taxon>Pezizomycotina</taxon>
        <taxon>Pezizomycetes</taxon>
        <taxon>Pezizales</taxon>
        <taxon>Ascobolaceae</taxon>
        <taxon>Ascobolus</taxon>
    </lineage>
</organism>
<comment type="subcellular location">
    <subcellularLocation>
        <location evidence="1">Endomembrane system</location>
        <topology evidence="1">Multi-pass membrane protein</topology>
    </subcellularLocation>
</comment>
<evidence type="ECO:0000256" key="2">
    <source>
        <dbReference type="ARBA" id="ARBA00022692"/>
    </source>
</evidence>
<feature type="transmembrane region" description="Helical" evidence="6">
    <location>
        <begin position="62"/>
        <end position="83"/>
    </location>
</feature>
<dbReference type="STRING" id="1160509.A0A3N4IB41"/>
<evidence type="ECO:0000313" key="9">
    <source>
        <dbReference type="Proteomes" id="UP000275078"/>
    </source>
</evidence>
<name>A0A3N4IB41_ASCIM</name>
<dbReference type="InterPro" id="IPR050911">
    <property type="entry name" value="DRAM/TMEM150_Autophagy_Mod"/>
</dbReference>
<gene>
    <name evidence="8" type="ORF">BJ508DRAFT_413498</name>
</gene>
<feature type="transmembrane region" description="Helical" evidence="6">
    <location>
        <begin position="168"/>
        <end position="186"/>
    </location>
</feature>
<evidence type="ECO:0000256" key="6">
    <source>
        <dbReference type="SAM" id="Phobius"/>
    </source>
</evidence>
<evidence type="ECO:0000256" key="1">
    <source>
        <dbReference type="ARBA" id="ARBA00004127"/>
    </source>
</evidence>
<proteinExistence type="predicted"/>
<evidence type="ECO:0000259" key="7">
    <source>
        <dbReference type="Pfam" id="PF10277"/>
    </source>
</evidence>
<keyword evidence="9" id="KW-1185">Reference proteome</keyword>
<keyword evidence="3 6" id="KW-1133">Transmembrane helix</keyword>
<dbReference type="OrthoDB" id="10032492at2759"/>
<dbReference type="AlphaFoldDB" id="A0A3N4IB41"/>
<evidence type="ECO:0000256" key="4">
    <source>
        <dbReference type="ARBA" id="ARBA00023136"/>
    </source>
</evidence>
<protein>
    <recommendedName>
        <fullName evidence="7">CWH43-like N-terminal domain-containing protein</fullName>
    </recommendedName>
</protein>
<dbReference type="EMBL" id="ML119665">
    <property type="protein sequence ID" value="RPA83299.1"/>
    <property type="molecule type" value="Genomic_DNA"/>
</dbReference>
<dbReference type="GO" id="GO:0005886">
    <property type="term" value="C:plasma membrane"/>
    <property type="evidence" value="ECO:0007669"/>
    <property type="project" value="TreeGrafter"/>
</dbReference>
<dbReference type="InterPro" id="IPR019402">
    <property type="entry name" value="CWH43_N"/>
</dbReference>
<evidence type="ECO:0000313" key="8">
    <source>
        <dbReference type="EMBL" id="RPA83299.1"/>
    </source>
</evidence>
<feature type="transmembrane region" description="Helical" evidence="6">
    <location>
        <begin position="95"/>
        <end position="116"/>
    </location>
</feature>
<accession>A0A3N4IB41</accession>
<feature type="transmembrane region" description="Helical" evidence="6">
    <location>
        <begin position="128"/>
        <end position="147"/>
    </location>
</feature>